<evidence type="ECO:0000259" key="1">
    <source>
        <dbReference type="Pfam" id="PF09588"/>
    </source>
</evidence>
<protein>
    <submittedName>
        <fullName evidence="2">YqaJ viral recombinase family protein</fullName>
    </submittedName>
</protein>
<dbReference type="InterPro" id="IPR011335">
    <property type="entry name" value="Restrct_endonuc-II-like"/>
</dbReference>
<sequence>MVETVEQRTLSWYRMRLGYITGSQVGLLMKSGKSCNFSETAKSYIYQVAAERSMNPDIINDDELFGMYLAQTEVTSKAMRFGTEQEENARRLFSKIHDVNVREVSSCRHSSIPYFASSPDGIYTDETGKVCLEIKCPVQSTFMRYKDEIHDNESLLKVKPEYFYQCMAHMMCTDAYKTVFIAYNPFQRDPIHIVPIYPDKNMFSSMEGRIRMANDIITQIIDE</sequence>
<name>A0A948TKE1_9BACT</name>
<gene>
    <name evidence="2" type="ORF">H9928_00780</name>
</gene>
<dbReference type="CDD" id="cd22343">
    <property type="entry name" value="PDDEXK_lambda_exonuclease-like"/>
    <property type="match status" value="1"/>
</dbReference>
<dbReference type="InterPro" id="IPR011604">
    <property type="entry name" value="PDDEXK-like_dom_sf"/>
</dbReference>
<reference evidence="2" key="1">
    <citation type="journal article" date="2021" name="PeerJ">
        <title>Extensive microbial diversity within the chicken gut microbiome revealed by metagenomics and culture.</title>
        <authorList>
            <person name="Gilroy R."/>
            <person name="Ravi A."/>
            <person name="Getino M."/>
            <person name="Pursley I."/>
            <person name="Horton D.L."/>
            <person name="Alikhan N.F."/>
            <person name="Baker D."/>
            <person name="Gharbi K."/>
            <person name="Hall N."/>
            <person name="Watson M."/>
            <person name="Adriaenssens E.M."/>
            <person name="Foster-Nyarko E."/>
            <person name="Jarju S."/>
            <person name="Secka A."/>
            <person name="Antonio M."/>
            <person name="Oren A."/>
            <person name="Chaudhuri R.R."/>
            <person name="La Ragione R."/>
            <person name="Hildebrand F."/>
            <person name="Pallen M.J."/>
        </authorList>
    </citation>
    <scope>NUCLEOTIDE SEQUENCE</scope>
    <source>
        <strain evidence="2">8470</strain>
    </source>
</reference>
<accession>A0A948TKE1</accession>
<proteinExistence type="predicted"/>
<dbReference type="AlphaFoldDB" id="A0A948TKE1"/>
<dbReference type="InterPro" id="IPR051703">
    <property type="entry name" value="NF-kappa-B_Signaling_Reg"/>
</dbReference>
<dbReference type="SUPFAM" id="SSF52980">
    <property type="entry name" value="Restriction endonuclease-like"/>
    <property type="match status" value="1"/>
</dbReference>
<evidence type="ECO:0000313" key="3">
    <source>
        <dbReference type="Proteomes" id="UP000784286"/>
    </source>
</evidence>
<feature type="domain" description="YqaJ viral recombinase" evidence="1">
    <location>
        <begin position="12"/>
        <end position="175"/>
    </location>
</feature>
<dbReference type="Gene3D" id="3.90.320.10">
    <property type="match status" value="1"/>
</dbReference>
<dbReference type="Pfam" id="PF09588">
    <property type="entry name" value="YqaJ"/>
    <property type="match status" value="1"/>
</dbReference>
<dbReference type="InterPro" id="IPR019080">
    <property type="entry name" value="YqaJ_viral_recombinase"/>
</dbReference>
<organism evidence="2 3">
    <name type="scientific">Candidatus Phocaeicola excrementipullorum</name>
    <dbReference type="NCBI Taxonomy" id="2838731"/>
    <lineage>
        <taxon>Bacteria</taxon>
        <taxon>Pseudomonadati</taxon>
        <taxon>Bacteroidota</taxon>
        <taxon>Bacteroidia</taxon>
        <taxon>Bacteroidales</taxon>
        <taxon>Bacteroidaceae</taxon>
        <taxon>Phocaeicola</taxon>
    </lineage>
</organism>
<dbReference type="Proteomes" id="UP000784286">
    <property type="component" value="Unassembled WGS sequence"/>
</dbReference>
<dbReference type="PANTHER" id="PTHR46609">
    <property type="entry name" value="EXONUCLEASE, PHAGE-TYPE/RECB, C-TERMINAL DOMAIN-CONTAINING PROTEIN"/>
    <property type="match status" value="1"/>
</dbReference>
<dbReference type="EMBL" id="JAHLFJ010000006">
    <property type="protein sequence ID" value="MBU3855092.1"/>
    <property type="molecule type" value="Genomic_DNA"/>
</dbReference>
<comment type="caution">
    <text evidence="2">The sequence shown here is derived from an EMBL/GenBank/DDBJ whole genome shotgun (WGS) entry which is preliminary data.</text>
</comment>
<dbReference type="PANTHER" id="PTHR46609:SF8">
    <property type="entry name" value="YQAJ VIRAL RECOMBINASE DOMAIN-CONTAINING PROTEIN"/>
    <property type="match status" value="1"/>
</dbReference>
<reference evidence="2" key="2">
    <citation type="submission" date="2021-04" db="EMBL/GenBank/DDBJ databases">
        <authorList>
            <person name="Gilroy R."/>
        </authorList>
    </citation>
    <scope>NUCLEOTIDE SEQUENCE</scope>
    <source>
        <strain evidence="2">8470</strain>
    </source>
</reference>
<evidence type="ECO:0000313" key="2">
    <source>
        <dbReference type="EMBL" id="MBU3855092.1"/>
    </source>
</evidence>